<reference evidence="1 2" key="1">
    <citation type="submission" date="2024-02" db="EMBL/GenBank/DDBJ databases">
        <title>Whole genome sequencing and characterization of Corynebacterium isolated from the ocular surface of dry eye disease sufferers.</title>
        <authorList>
            <person name="Naqvi M."/>
        </authorList>
    </citation>
    <scope>NUCLEOTIDE SEQUENCE [LARGE SCALE GENOMIC DNA]</scope>
    <source>
        <strain evidence="1 2">PCRF</strain>
    </source>
</reference>
<dbReference type="EMBL" id="JBAHVJ010000009">
    <property type="protein sequence ID" value="MEJ4100584.1"/>
    <property type="molecule type" value="Genomic_DNA"/>
</dbReference>
<protein>
    <submittedName>
        <fullName evidence="1">Uncharacterized protein</fullName>
    </submittedName>
</protein>
<evidence type="ECO:0000313" key="2">
    <source>
        <dbReference type="Proteomes" id="UP001359781"/>
    </source>
</evidence>
<name>A0ABU8NZY4_9CORY</name>
<keyword evidence="2" id="KW-1185">Reference proteome</keyword>
<proteinExistence type="predicted"/>
<organism evidence="1 2">
    <name type="scientific">Corynebacterium mastitidis</name>
    <dbReference type="NCBI Taxonomy" id="161890"/>
    <lineage>
        <taxon>Bacteria</taxon>
        <taxon>Bacillati</taxon>
        <taxon>Actinomycetota</taxon>
        <taxon>Actinomycetes</taxon>
        <taxon>Mycobacteriales</taxon>
        <taxon>Corynebacteriaceae</taxon>
        <taxon>Corynebacterium</taxon>
    </lineage>
</organism>
<dbReference type="Proteomes" id="UP001359781">
    <property type="component" value="Unassembled WGS sequence"/>
</dbReference>
<accession>A0ABU8NZY4</accession>
<comment type="caution">
    <text evidence="1">The sequence shown here is derived from an EMBL/GenBank/DDBJ whole genome shotgun (WGS) entry which is preliminary data.</text>
</comment>
<evidence type="ECO:0000313" key="1">
    <source>
        <dbReference type="EMBL" id="MEJ4100584.1"/>
    </source>
</evidence>
<sequence length="164" mass="17729">MERLEHHGDRGGGMFARLVAAEHADIAPGLLPPFIGERRAEALRFVSLHQPLGLHECGEVRPIPCRVRDGAPVSQEPDLEADVGNDEVEGTPFTAGVAAALGRLGKLVAEVVLVYDDKDALVVLPAGESLRMFDELERVEVFLLNREALRAPLFLTCAESTGAR</sequence>
<gene>
    <name evidence="1" type="ORF">V5S96_09490</name>
</gene>